<feature type="domain" description="Transforming acidic coiled-coil-containing protein C-terminal" evidence="9">
    <location>
        <begin position="597"/>
        <end position="790"/>
    </location>
</feature>
<feature type="coiled-coil region" evidence="7">
    <location>
        <begin position="712"/>
        <end position="792"/>
    </location>
</feature>
<dbReference type="GO" id="GO:0005737">
    <property type="term" value="C:cytoplasm"/>
    <property type="evidence" value="ECO:0007669"/>
    <property type="project" value="TreeGrafter"/>
</dbReference>
<dbReference type="CTD" id="10460"/>
<evidence type="ECO:0000256" key="3">
    <source>
        <dbReference type="ARBA" id="ARBA00022490"/>
    </source>
</evidence>
<keyword evidence="4" id="KW-0597">Phosphoprotein</keyword>
<keyword evidence="10" id="KW-1185">Reference proteome</keyword>
<name>A0A2U3VMP6_ODORO</name>
<dbReference type="GeneID" id="101367909"/>
<feature type="region of interest" description="Disordered" evidence="8">
    <location>
        <begin position="123"/>
        <end position="162"/>
    </location>
</feature>
<evidence type="ECO:0000256" key="7">
    <source>
        <dbReference type="SAM" id="Coils"/>
    </source>
</evidence>
<dbReference type="KEGG" id="oro:101367909"/>
<proteinExistence type="inferred from homology"/>
<feature type="compositionally biased region" description="Basic and acidic residues" evidence="8">
    <location>
        <begin position="342"/>
        <end position="351"/>
    </location>
</feature>
<keyword evidence="5 7" id="KW-0175">Coiled coil</keyword>
<keyword evidence="3" id="KW-0963">Cytoplasm</keyword>
<evidence type="ECO:0000313" key="11">
    <source>
        <dbReference type="RefSeq" id="XP_004396313.1"/>
    </source>
</evidence>
<dbReference type="PANTHER" id="PTHR13924:SF4">
    <property type="entry name" value="TRANSFORMING ACIDIC COILED-COIL-CONTAINING PROTEIN 3"/>
    <property type="match status" value="1"/>
</dbReference>
<feature type="compositionally biased region" description="Pro residues" evidence="8">
    <location>
        <begin position="462"/>
        <end position="472"/>
    </location>
</feature>
<comment type="subcellular location">
    <subcellularLocation>
        <location evidence="1">Cytoplasm</location>
        <location evidence="1">Cytoskeleton</location>
    </subcellularLocation>
</comment>
<organism evidence="10 11">
    <name type="scientific">Odobenus rosmarus divergens</name>
    <name type="common">Pacific walrus</name>
    <dbReference type="NCBI Taxonomy" id="9708"/>
    <lineage>
        <taxon>Eukaryota</taxon>
        <taxon>Metazoa</taxon>
        <taxon>Chordata</taxon>
        <taxon>Craniata</taxon>
        <taxon>Vertebrata</taxon>
        <taxon>Euteleostomi</taxon>
        <taxon>Mammalia</taxon>
        <taxon>Eutheria</taxon>
        <taxon>Laurasiatheria</taxon>
        <taxon>Carnivora</taxon>
        <taxon>Caniformia</taxon>
        <taxon>Pinnipedia</taxon>
        <taxon>Odobenidae</taxon>
        <taxon>Odobenus</taxon>
    </lineage>
</organism>
<accession>A0A2U3VMP6</accession>
<dbReference type="PANTHER" id="PTHR13924">
    <property type="entry name" value="TRANSFORMING ACIDIC COILED-COIL CONTAINING PROTEIN 1/2"/>
    <property type="match status" value="1"/>
</dbReference>
<feature type="coiled-coil region" evidence="7">
    <location>
        <begin position="606"/>
        <end position="679"/>
    </location>
</feature>
<evidence type="ECO:0000256" key="5">
    <source>
        <dbReference type="ARBA" id="ARBA00023054"/>
    </source>
</evidence>
<protein>
    <submittedName>
        <fullName evidence="11">Transforming acidic coiled-coil-containing protein 3</fullName>
    </submittedName>
</protein>
<evidence type="ECO:0000256" key="4">
    <source>
        <dbReference type="ARBA" id="ARBA00022553"/>
    </source>
</evidence>
<sequence>MSLQIYSDENVTGDKSAENCEFLFSPPELTGRLSVLRLSQKENVPPKSVLKAVKVTFQTPLRDPQTHRILSPSMSSKLEAPFTLEDAVGLENSPQNRTQKENQQFTKEVDTKMTNGILQKRMVANANPPPADVRPASEDRQYSSGPTSAHLASLDPSSSPQMPEMLEDQVASLGQTSVSLEQALEESVHSYFLEKSVTSTSEILEDPSQVAPQHQTEDPPRAARKSSNQVPASSARVALPPGTPPTGAREEGPLTDLSGEAPAGPEDPSGPGNTILAGPLKAGGATSPSPQKKEAGGQRASSWSSGPIELEFDFSDNATSQTLPPPRELGKRPSLKPPSRISEVRQEKASEETGEGPVPLPQGSYNLDWNKLDDPNFNPFEGGGEAPPPECPQSRPAEPVAKELSARPEAPGHSSLNQQVPSASMDDTPVAQTAAGTLGSAGKEGATDCAGVSAPTGGPGGEPAPPTPPRGPEPASEPDEEHFRDPAEVLGTGAEVDYLEQFGSSSFKESALRKQSLYLKFDPLLKDSPPRPVPGALETSSAQDVAVPSSGSPPEAKLVELDFLGAPGAPVLEPPPCVFGPGGPPLPVGPIVDVLQYSQKELDAAVEATREENALLRSRCEALQAKNLEMGKIMDGFEGIVYQAMEEAQKQKELAKAEIQKILKEKDQLTLDLSSMEKSFSDLFKRFEKQKEVIEGYRMNEESLKKCVEDYIARVEQEGQRYRTLKAHAEEKLQLASGEIAQVRSKAQAEALAFQASLRKEQMRIHSLEKAVEQKTKENEELTRICDDLISKMEKI</sequence>
<dbReference type="Pfam" id="PF25777">
    <property type="entry name" value="Aurora-A_bind_TACC3"/>
    <property type="match status" value="1"/>
</dbReference>
<evidence type="ECO:0000259" key="9">
    <source>
        <dbReference type="Pfam" id="PF05010"/>
    </source>
</evidence>
<dbReference type="InterPro" id="IPR007707">
    <property type="entry name" value="TACC_C"/>
</dbReference>
<evidence type="ECO:0000313" key="10">
    <source>
        <dbReference type="Proteomes" id="UP000245340"/>
    </source>
</evidence>
<dbReference type="STRING" id="9708.A0A2U3VMP6"/>
<dbReference type="Pfam" id="PF05010">
    <property type="entry name" value="TACC_C"/>
    <property type="match status" value="1"/>
</dbReference>
<dbReference type="InParanoid" id="A0A2U3VMP6"/>
<dbReference type="Gene3D" id="1.20.5.1700">
    <property type="match status" value="1"/>
</dbReference>
<evidence type="ECO:0000256" key="6">
    <source>
        <dbReference type="ARBA" id="ARBA00023212"/>
    </source>
</evidence>
<evidence type="ECO:0000256" key="2">
    <source>
        <dbReference type="ARBA" id="ARBA00009423"/>
    </source>
</evidence>
<feature type="region of interest" description="Disordered" evidence="8">
    <location>
        <begin position="523"/>
        <end position="553"/>
    </location>
</feature>
<dbReference type="FunFam" id="1.20.5.1700:FF:000001">
    <property type="entry name" value="Transforming acidic coiled-coil-containing protein 1 isoform 2"/>
    <property type="match status" value="1"/>
</dbReference>
<dbReference type="InterPro" id="IPR039915">
    <property type="entry name" value="TACC"/>
</dbReference>
<evidence type="ECO:0000256" key="8">
    <source>
        <dbReference type="SAM" id="MobiDB-lite"/>
    </source>
</evidence>
<dbReference type="GO" id="GO:0007097">
    <property type="term" value="P:nuclear migration"/>
    <property type="evidence" value="ECO:0007669"/>
    <property type="project" value="TreeGrafter"/>
</dbReference>
<dbReference type="GO" id="GO:0007052">
    <property type="term" value="P:mitotic spindle organization"/>
    <property type="evidence" value="ECO:0007669"/>
    <property type="project" value="InterPro"/>
</dbReference>
<evidence type="ECO:0000256" key="1">
    <source>
        <dbReference type="ARBA" id="ARBA00004245"/>
    </source>
</evidence>
<dbReference type="InterPro" id="IPR057663">
    <property type="entry name" value="TACC3_Aurora-A_bind"/>
</dbReference>
<keyword evidence="6" id="KW-0206">Cytoskeleton</keyword>
<reference evidence="11" key="1">
    <citation type="submission" date="2025-08" db="UniProtKB">
        <authorList>
            <consortium name="RefSeq"/>
        </authorList>
    </citation>
    <scope>IDENTIFICATION</scope>
</reference>
<dbReference type="AlphaFoldDB" id="A0A2U3VMP6"/>
<dbReference type="RefSeq" id="XP_004396313.1">
    <property type="nucleotide sequence ID" value="XM_004396256.1"/>
</dbReference>
<dbReference type="GO" id="GO:0005856">
    <property type="term" value="C:cytoskeleton"/>
    <property type="evidence" value="ECO:0007669"/>
    <property type="project" value="UniProtKB-SubCell"/>
</dbReference>
<dbReference type="Proteomes" id="UP000245340">
    <property type="component" value="Unplaced"/>
</dbReference>
<comment type="similarity">
    <text evidence="2">Belongs to the TACC family.</text>
</comment>
<feature type="region of interest" description="Disordered" evidence="8">
    <location>
        <begin position="204"/>
        <end position="495"/>
    </location>
</feature>
<gene>
    <name evidence="11" type="primary">TACC3</name>
</gene>
<dbReference type="GO" id="GO:0021987">
    <property type="term" value="P:cerebral cortex development"/>
    <property type="evidence" value="ECO:0007669"/>
    <property type="project" value="TreeGrafter"/>
</dbReference>
<dbReference type="OrthoDB" id="10255048at2759"/>